<dbReference type="Proteomes" id="UP001305421">
    <property type="component" value="Chromosome"/>
</dbReference>
<reference evidence="2 3" key="1">
    <citation type="submission" date="2022-12" db="EMBL/GenBank/DDBJ databases">
        <title>Two new species, Stenotrophomonas aracearum and Stenotrophomonas oahuensis, isolated from Anthurium (Araceae family) in Hawaii.</title>
        <authorList>
            <person name="Chunag S.C."/>
            <person name="Dobhal S."/>
            <person name="Alvarez A."/>
            <person name="Arif M."/>
        </authorList>
    </citation>
    <scope>NUCLEOTIDE SEQUENCE [LARGE SCALE GENOMIC DNA]</scope>
    <source>
        <strain evidence="2 3">A5588</strain>
    </source>
</reference>
<dbReference type="EMBL" id="CP115543">
    <property type="protein sequence ID" value="WNH50394.1"/>
    <property type="molecule type" value="Genomic_DNA"/>
</dbReference>
<feature type="chain" id="PRO_5047470969" evidence="1">
    <location>
        <begin position="22"/>
        <end position="123"/>
    </location>
</feature>
<keyword evidence="1" id="KW-0732">Signal</keyword>
<organism evidence="2 3">
    <name type="scientific">Stenotrophomonas aracearum</name>
    <dbReference type="NCBI Taxonomy" id="3003272"/>
    <lineage>
        <taxon>Bacteria</taxon>
        <taxon>Pseudomonadati</taxon>
        <taxon>Pseudomonadota</taxon>
        <taxon>Gammaproteobacteria</taxon>
        <taxon>Lysobacterales</taxon>
        <taxon>Lysobacteraceae</taxon>
        <taxon>Stenotrophomonas</taxon>
    </lineage>
</organism>
<feature type="signal peptide" evidence="1">
    <location>
        <begin position="1"/>
        <end position="21"/>
    </location>
</feature>
<keyword evidence="3" id="KW-1185">Reference proteome</keyword>
<proteinExistence type="predicted"/>
<accession>A0ABY9YHR1</accession>
<evidence type="ECO:0000313" key="2">
    <source>
        <dbReference type="EMBL" id="WNH50394.1"/>
    </source>
</evidence>
<name>A0ABY9YHR1_9GAMM</name>
<dbReference type="RefSeq" id="WP_311184506.1">
    <property type="nucleotide sequence ID" value="NZ_CP115543.1"/>
</dbReference>
<gene>
    <name evidence="2" type="ORF">PDM28_08935</name>
</gene>
<evidence type="ECO:0000313" key="3">
    <source>
        <dbReference type="Proteomes" id="UP001305421"/>
    </source>
</evidence>
<sequence>MKTLIPLCLLVVATAAGSASAQTAPDTAAAAGSDCIALAPDHQVVRRSAAESILLQNGSDHYLVRFARSCSSAATSRKVEFVTPDHQGQLCGAGGSKLRTDSQSCEVTAVQPITAEVFTRRAR</sequence>
<protein>
    <submittedName>
        <fullName evidence="2">Uncharacterized protein</fullName>
    </submittedName>
</protein>
<evidence type="ECO:0000256" key="1">
    <source>
        <dbReference type="SAM" id="SignalP"/>
    </source>
</evidence>